<keyword evidence="4" id="KW-0560">Oxidoreductase</keyword>
<evidence type="ECO:0000256" key="2">
    <source>
        <dbReference type="ARBA" id="ARBA00022630"/>
    </source>
</evidence>
<comment type="caution">
    <text evidence="7">The sequence shown here is derived from an EMBL/GenBank/DDBJ whole genome shotgun (WGS) entry which is preliminary data.</text>
</comment>
<name>A0A916ZDX5_9HYPH</name>
<reference evidence="7" key="1">
    <citation type="journal article" date="2014" name="Int. J. Syst. Evol. Microbiol.">
        <title>Complete genome sequence of Corynebacterium casei LMG S-19264T (=DSM 44701T), isolated from a smear-ripened cheese.</title>
        <authorList>
            <consortium name="US DOE Joint Genome Institute (JGI-PGF)"/>
            <person name="Walter F."/>
            <person name="Albersmeier A."/>
            <person name="Kalinowski J."/>
            <person name="Ruckert C."/>
        </authorList>
    </citation>
    <scope>NUCLEOTIDE SEQUENCE</scope>
    <source>
        <strain evidence="7">CGMCC 1.15367</strain>
    </source>
</reference>
<dbReference type="InterPro" id="IPR002938">
    <property type="entry name" value="FAD-bd"/>
</dbReference>
<dbReference type="InterPro" id="IPR036188">
    <property type="entry name" value="FAD/NAD-bd_sf"/>
</dbReference>
<accession>A0A916ZDX5</accession>
<protein>
    <submittedName>
        <fullName evidence="7">Salicylate hydroxylase</fullName>
    </submittedName>
</protein>
<dbReference type="AlphaFoldDB" id="A0A916ZDX5"/>
<evidence type="ECO:0000256" key="1">
    <source>
        <dbReference type="ARBA" id="ARBA00001974"/>
    </source>
</evidence>
<organism evidence="7 8">
    <name type="scientific">Aureimonas endophytica</name>
    <dbReference type="NCBI Taxonomy" id="2027858"/>
    <lineage>
        <taxon>Bacteria</taxon>
        <taxon>Pseudomonadati</taxon>
        <taxon>Pseudomonadota</taxon>
        <taxon>Alphaproteobacteria</taxon>
        <taxon>Hyphomicrobiales</taxon>
        <taxon>Aurantimonadaceae</taxon>
        <taxon>Aureimonas</taxon>
    </lineage>
</organism>
<evidence type="ECO:0000256" key="3">
    <source>
        <dbReference type="ARBA" id="ARBA00022827"/>
    </source>
</evidence>
<evidence type="ECO:0000256" key="5">
    <source>
        <dbReference type="ARBA" id="ARBA00023033"/>
    </source>
</evidence>
<dbReference type="PANTHER" id="PTHR13789">
    <property type="entry name" value="MONOOXYGENASE"/>
    <property type="match status" value="1"/>
</dbReference>
<dbReference type="GO" id="GO:0004497">
    <property type="term" value="F:monooxygenase activity"/>
    <property type="evidence" value="ECO:0007669"/>
    <property type="project" value="UniProtKB-KW"/>
</dbReference>
<comment type="cofactor">
    <cofactor evidence="1">
        <name>FAD</name>
        <dbReference type="ChEBI" id="CHEBI:57692"/>
    </cofactor>
</comment>
<evidence type="ECO:0000313" key="8">
    <source>
        <dbReference type="Proteomes" id="UP000644699"/>
    </source>
</evidence>
<evidence type="ECO:0000259" key="6">
    <source>
        <dbReference type="Pfam" id="PF01494"/>
    </source>
</evidence>
<dbReference type="PRINTS" id="PR00420">
    <property type="entry name" value="RNGMNOXGNASE"/>
</dbReference>
<dbReference type="SUPFAM" id="SSF51905">
    <property type="entry name" value="FAD/NAD(P)-binding domain"/>
    <property type="match status" value="1"/>
</dbReference>
<keyword evidence="3" id="KW-0274">FAD</keyword>
<evidence type="ECO:0000313" key="7">
    <source>
        <dbReference type="EMBL" id="GGD90576.1"/>
    </source>
</evidence>
<dbReference type="EMBL" id="BMIQ01000001">
    <property type="protein sequence ID" value="GGD90576.1"/>
    <property type="molecule type" value="Genomic_DNA"/>
</dbReference>
<dbReference type="PANTHER" id="PTHR13789:SF318">
    <property type="entry name" value="GERANYLGERANYL DIPHOSPHATE REDUCTASE"/>
    <property type="match status" value="1"/>
</dbReference>
<proteinExistence type="predicted"/>
<dbReference type="SUPFAM" id="SSF54373">
    <property type="entry name" value="FAD-linked reductases, C-terminal domain"/>
    <property type="match status" value="1"/>
</dbReference>
<feature type="domain" description="FAD-binding" evidence="6">
    <location>
        <begin position="6"/>
        <end position="330"/>
    </location>
</feature>
<keyword evidence="8" id="KW-1185">Reference proteome</keyword>
<dbReference type="Proteomes" id="UP000644699">
    <property type="component" value="Unassembled WGS sequence"/>
</dbReference>
<gene>
    <name evidence="7" type="ORF">GCM10011390_06650</name>
</gene>
<dbReference type="Gene3D" id="3.50.50.60">
    <property type="entry name" value="FAD/NAD(P)-binding domain"/>
    <property type="match status" value="1"/>
</dbReference>
<keyword evidence="2" id="KW-0285">Flavoprotein</keyword>
<dbReference type="InterPro" id="IPR050493">
    <property type="entry name" value="FAD-dep_Monooxygenase_BioMet"/>
</dbReference>
<reference evidence="7" key="2">
    <citation type="submission" date="2020-09" db="EMBL/GenBank/DDBJ databases">
        <authorList>
            <person name="Sun Q."/>
            <person name="Zhou Y."/>
        </authorList>
    </citation>
    <scope>NUCLEOTIDE SEQUENCE</scope>
    <source>
        <strain evidence="7">CGMCC 1.15367</strain>
    </source>
</reference>
<dbReference type="Pfam" id="PF01494">
    <property type="entry name" value="FAD_binding_3"/>
    <property type="match status" value="1"/>
</dbReference>
<dbReference type="GO" id="GO:0071949">
    <property type="term" value="F:FAD binding"/>
    <property type="evidence" value="ECO:0007669"/>
    <property type="project" value="InterPro"/>
</dbReference>
<sequence>MRASRPILVVGAGIAGLTAALALARRRLEVRLVERAGQLEEVGAGLQLSPNALRVLDRLDVLPAVRRAAVAAEAVTLLDLPSGRTIARVPVTSRDGTAYLSLMRADLQAALLAAVLDTPEIRLDLGHELRALRKDGGETVVTLGRNGTGDEDIAADAIVAADGVRSTLGRLAGKPAEVPTGHAAWRMMVETAGAPAPSGIRAWLGQDMHAVAYPVAGGRRSNLVIIRRSEDDGIVPPDARLAPALRDLVERGELHGVWPLASAERLHEASDPAGLVFIGDAAHAMPPYAAQGAALAIEDGFVLAHHLAEAADTAEAIRRFAADREARWRKVRQRVAFHRRVYHLAPPLAYARDLALRLRSPAALAADLAWLYDWRPPSH</sequence>
<evidence type="ECO:0000256" key="4">
    <source>
        <dbReference type="ARBA" id="ARBA00023002"/>
    </source>
</evidence>
<dbReference type="RefSeq" id="WP_188906777.1">
    <property type="nucleotide sequence ID" value="NZ_BMIQ01000001.1"/>
</dbReference>
<keyword evidence="5" id="KW-0503">Monooxygenase</keyword>